<dbReference type="STRING" id="1423763.FC46_GL001934"/>
<dbReference type="PATRIC" id="fig|1423763.3.peg.1977"/>
<sequence length="352" mass="39838">MLGFSVYLGRDLTAIDYNYLITMRNAGFDTIFTSLQIPEEDPSKVLARLKELTKWCQNLDLEVLADVSEDSLKNMGVDVADVGQVQALNLTGLRIDDGIAMNIVAKLSKSMPIALNASTITDEQLTQLKEYNAAFSHLQAWHNFYPRPETGLDSQWFKEKNDWLKQYDFEIAAFVPGDGELRGPIFAGLPTLEKHRYQNPLADALELKQLGCDHVFIGDASLKSSTIDSFTNYLKKNAITLHLDEDVEELTTNTWHNHPDAARDVIRLVESRSRQLFNIEPIAAVSRPMGSVTCDNDKYLRYKGEVEITKRDLPADEKVNVLTHINPEDLQLLNYVDSGRQIIFVKKEDESE</sequence>
<evidence type="ECO:0000313" key="4">
    <source>
        <dbReference type="Proteomes" id="UP000051036"/>
    </source>
</evidence>
<dbReference type="EMBL" id="AZFM01000009">
    <property type="protein sequence ID" value="KRL90489.1"/>
    <property type="molecule type" value="Genomic_DNA"/>
</dbReference>
<dbReference type="Proteomes" id="UP000051036">
    <property type="component" value="Unassembled WGS sequence"/>
</dbReference>
<dbReference type="AlphaFoldDB" id="A0A0R1UAV3"/>
<dbReference type="InterPro" id="IPR043894">
    <property type="entry name" value="MupG_C"/>
</dbReference>
<evidence type="ECO:0000259" key="2">
    <source>
        <dbReference type="Pfam" id="PF19200"/>
    </source>
</evidence>
<dbReference type="SUPFAM" id="SSF50891">
    <property type="entry name" value="Cyclophilin-like"/>
    <property type="match status" value="1"/>
</dbReference>
<name>A0A0R1UAV3_9LACO</name>
<accession>A0A0R1UAV3</accession>
<dbReference type="Gene3D" id="3.20.20.70">
    <property type="entry name" value="Aldolase class I"/>
    <property type="match status" value="1"/>
</dbReference>
<dbReference type="PANTHER" id="PTHR38435:SF2">
    <property type="entry name" value="DUF871 DOMAIN-CONTAINING PROTEIN"/>
    <property type="match status" value="1"/>
</dbReference>
<keyword evidence="4" id="KW-1185">Reference proteome</keyword>
<dbReference type="PANTHER" id="PTHR38435">
    <property type="match status" value="1"/>
</dbReference>
<dbReference type="Gene3D" id="2.40.100.10">
    <property type="entry name" value="Cyclophilin-like"/>
    <property type="match status" value="1"/>
</dbReference>
<dbReference type="Pfam" id="PF05913">
    <property type="entry name" value="MupG_C"/>
    <property type="match status" value="1"/>
</dbReference>
<protein>
    <submittedName>
        <fullName evidence="3">Outer surface protein</fullName>
    </submittedName>
</protein>
<dbReference type="InterPro" id="IPR008589">
    <property type="entry name" value="MupG"/>
</dbReference>
<reference evidence="3 4" key="1">
    <citation type="journal article" date="2015" name="Genome Announc.">
        <title>Expanding the biotechnology potential of lactobacilli through comparative genomics of 213 strains and associated genera.</title>
        <authorList>
            <person name="Sun Z."/>
            <person name="Harris H.M."/>
            <person name="McCann A."/>
            <person name="Guo C."/>
            <person name="Argimon S."/>
            <person name="Zhang W."/>
            <person name="Yang X."/>
            <person name="Jeffery I.B."/>
            <person name="Cooney J.C."/>
            <person name="Kagawa T.F."/>
            <person name="Liu W."/>
            <person name="Song Y."/>
            <person name="Salvetti E."/>
            <person name="Wrobel A."/>
            <person name="Rasinkangas P."/>
            <person name="Parkhill J."/>
            <person name="Rea M.C."/>
            <person name="O'Sullivan O."/>
            <person name="Ritari J."/>
            <person name="Douillard F.P."/>
            <person name="Paul Ross R."/>
            <person name="Yang R."/>
            <person name="Briner A.E."/>
            <person name="Felis G.E."/>
            <person name="de Vos W.M."/>
            <person name="Barrangou R."/>
            <person name="Klaenhammer T.R."/>
            <person name="Caufield P.W."/>
            <person name="Cui Y."/>
            <person name="Zhang H."/>
            <person name="O'Toole P.W."/>
        </authorList>
    </citation>
    <scope>NUCLEOTIDE SEQUENCE [LARGE SCALE GENOMIC DNA]</scope>
    <source>
        <strain evidence="3 4">DSM 16043</strain>
    </source>
</reference>
<proteinExistence type="predicted"/>
<dbReference type="InterPro" id="IPR043797">
    <property type="entry name" value="MupG_N"/>
</dbReference>
<dbReference type="OrthoDB" id="5809921at2"/>
<feature type="domain" description="6-phospho-N-acetylmuramidase C-terminal" evidence="1">
    <location>
        <begin position="244"/>
        <end position="344"/>
    </location>
</feature>
<dbReference type="InterPro" id="IPR013785">
    <property type="entry name" value="Aldolase_TIM"/>
</dbReference>
<dbReference type="InterPro" id="IPR029000">
    <property type="entry name" value="Cyclophilin-like_dom_sf"/>
</dbReference>
<feature type="domain" description="6-phospho-N-acetylmuramidase N-terminal" evidence="2">
    <location>
        <begin position="2"/>
        <end position="231"/>
    </location>
</feature>
<dbReference type="SUPFAM" id="SSF51445">
    <property type="entry name" value="(Trans)glycosidases"/>
    <property type="match status" value="1"/>
</dbReference>
<evidence type="ECO:0000259" key="1">
    <source>
        <dbReference type="Pfam" id="PF05913"/>
    </source>
</evidence>
<evidence type="ECO:0000313" key="3">
    <source>
        <dbReference type="EMBL" id="KRL90489.1"/>
    </source>
</evidence>
<dbReference type="Pfam" id="PF19200">
    <property type="entry name" value="MupG_N"/>
    <property type="match status" value="1"/>
</dbReference>
<dbReference type="RefSeq" id="WP_057798176.1">
    <property type="nucleotide sequence ID" value="NZ_AZFM01000009.1"/>
</dbReference>
<organism evidence="3 4">
    <name type="scientific">Lactobacillus kalixensis DSM 16043</name>
    <dbReference type="NCBI Taxonomy" id="1423763"/>
    <lineage>
        <taxon>Bacteria</taxon>
        <taxon>Bacillati</taxon>
        <taxon>Bacillota</taxon>
        <taxon>Bacilli</taxon>
        <taxon>Lactobacillales</taxon>
        <taxon>Lactobacillaceae</taxon>
        <taxon>Lactobacillus</taxon>
    </lineage>
</organism>
<gene>
    <name evidence="3" type="ORF">FC46_GL001934</name>
</gene>
<comment type="caution">
    <text evidence="3">The sequence shown here is derived from an EMBL/GenBank/DDBJ whole genome shotgun (WGS) entry which is preliminary data.</text>
</comment>
<dbReference type="InterPro" id="IPR017853">
    <property type="entry name" value="GH"/>
</dbReference>